<evidence type="ECO:0000256" key="2">
    <source>
        <dbReference type="ARBA" id="ARBA00022630"/>
    </source>
</evidence>
<evidence type="ECO:0000313" key="11">
    <source>
        <dbReference type="Proteomes" id="UP000321926"/>
    </source>
</evidence>
<dbReference type="SUPFAM" id="SSF55424">
    <property type="entry name" value="FAD/NAD-linked reductases, dimerisation (C-terminal) domain"/>
    <property type="match status" value="1"/>
</dbReference>
<organism evidence="10 11">
    <name type="scientific">Pontibacter qinzhouensis</name>
    <dbReference type="NCBI Taxonomy" id="2603253"/>
    <lineage>
        <taxon>Bacteria</taxon>
        <taxon>Pseudomonadati</taxon>
        <taxon>Bacteroidota</taxon>
        <taxon>Cytophagia</taxon>
        <taxon>Cytophagales</taxon>
        <taxon>Hymenobacteraceae</taxon>
        <taxon>Pontibacter</taxon>
    </lineage>
</organism>
<name>A0A5C8KDJ0_9BACT</name>
<feature type="domain" description="Pyridine nucleotide-disulphide oxidoreductase dimerisation" evidence="8">
    <location>
        <begin position="352"/>
        <end position="459"/>
    </location>
</feature>
<dbReference type="Gene3D" id="3.30.390.30">
    <property type="match status" value="1"/>
</dbReference>
<dbReference type="PIRSF" id="PIRSF000350">
    <property type="entry name" value="Mercury_reductase_MerA"/>
    <property type="match status" value="1"/>
</dbReference>
<keyword evidence="4" id="KW-0560">Oxidoreductase</keyword>
<comment type="similarity">
    <text evidence="1">Belongs to the class-I pyridine nucleotide-disulfide oxidoreductase family.</text>
</comment>
<dbReference type="InterPro" id="IPR001100">
    <property type="entry name" value="Pyr_nuc-diS_OxRdtase"/>
</dbReference>
<evidence type="ECO:0000313" key="10">
    <source>
        <dbReference type="EMBL" id="TXK50771.1"/>
    </source>
</evidence>
<evidence type="ECO:0000259" key="9">
    <source>
        <dbReference type="Pfam" id="PF07992"/>
    </source>
</evidence>
<dbReference type="Gene3D" id="3.50.50.60">
    <property type="entry name" value="FAD/NAD(P)-binding domain"/>
    <property type="match status" value="2"/>
</dbReference>
<feature type="binding site" evidence="6">
    <location>
        <position position="276"/>
    </location>
    <ligand>
        <name>NAD(+)</name>
        <dbReference type="ChEBI" id="CHEBI:57540"/>
    </ligand>
</feature>
<evidence type="ECO:0000256" key="4">
    <source>
        <dbReference type="ARBA" id="ARBA00023002"/>
    </source>
</evidence>
<dbReference type="Pfam" id="PF02852">
    <property type="entry name" value="Pyr_redox_dim"/>
    <property type="match status" value="1"/>
</dbReference>
<reference evidence="10 11" key="1">
    <citation type="submission" date="2019-08" db="EMBL/GenBank/DDBJ databases">
        <authorList>
            <person name="Shi S."/>
        </authorList>
    </citation>
    <scope>NUCLEOTIDE SEQUENCE [LARGE SCALE GENOMIC DNA]</scope>
    <source>
        <strain evidence="10 11">GY10130</strain>
    </source>
</reference>
<dbReference type="EMBL" id="VRTY01000011">
    <property type="protein sequence ID" value="TXK50771.1"/>
    <property type="molecule type" value="Genomic_DNA"/>
</dbReference>
<comment type="caution">
    <text evidence="10">The sequence shown here is derived from an EMBL/GenBank/DDBJ whole genome shotgun (WGS) entry which is preliminary data.</text>
</comment>
<dbReference type="Proteomes" id="UP000321926">
    <property type="component" value="Unassembled WGS sequence"/>
</dbReference>
<dbReference type="OrthoDB" id="9800167at2"/>
<dbReference type="InterPro" id="IPR023753">
    <property type="entry name" value="FAD/NAD-binding_dom"/>
</dbReference>
<feature type="binding site" evidence="6">
    <location>
        <begin position="323"/>
        <end position="326"/>
    </location>
    <ligand>
        <name>FAD</name>
        <dbReference type="ChEBI" id="CHEBI:57692"/>
    </ligand>
</feature>
<keyword evidence="6" id="KW-0547">Nucleotide-binding</keyword>
<keyword evidence="2" id="KW-0285">Flavoprotein</keyword>
<dbReference type="PANTHER" id="PTHR43014:SF2">
    <property type="entry name" value="MERCURIC REDUCTASE"/>
    <property type="match status" value="1"/>
</dbReference>
<feature type="disulfide bond" description="Redox-active" evidence="7">
    <location>
        <begin position="46"/>
        <end position="51"/>
    </location>
</feature>
<evidence type="ECO:0000256" key="5">
    <source>
        <dbReference type="PIRSR" id="PIRSR000350-2"/>
    </source>
</evidence>
<comment type="cofactor">
    <cofactor evidence="6">
        <name>FAD</name>
        <dbReference type="ChEBI" id="CHEBI:57692"/>
    </cofactor>
    <text evidence="6">Binds 1 FAD per subunit.</text>
</comment>
<dbReference type="GO" id="GO:0050660">
    <property type="term" value="F:flavin adenine dinucleotide binding"/>
    <property type="evidence" value="ECO:0007669"/>
    <property type="project" value="TreeGrafter"/>
</dbReference>
<dbReference type="InterPro" id="IPR036188">
    <property type="entry name" value="FAD/NAD-bd_sf"/>
</dbReference>
<evidence type="ECO:0000256" key="3">
    <source>
        <dbReference type="ARBA" id="ARBA00022827"/>
    </source>
</evidence>
<protein>
    <submittedName>
        <fullName evidence="10">Mercuric reductase</fullName>
    </submittedName>
</protein>
<keyword evidence="3 6" id="KW-0274">FAD</keyword>
<dbReference type="InterPro" id="IPR004099">
    <property type="entry name" value="Pyr_nucl-diS_OxRdtase_dimer"/>
</dbReference>
<dbReference type="RefSeq" id="WP_147920588.1">
    <property type="nucleotide sequence ID" value="NZ_VRTY01000011.1"/>
</dbReference>
<keyword evidence="6" id="KW-0520">NAD</keyword>
<evidence type="ECO:0000256" key="6">
    <source>
        <dbReference type="PIRSR" id="PIRSR000350-3"/>
    </source>
</evidence>
<dbReference type="SUPFAM" id="SSF51905">
    <property type="entry name" value="FAD/NAD(P)-binding domain"/>
    <property type="match status" value="1"/>
</dbReference>
<dbReference type="InterPro" id="IPR016156">
    <property type="entry name" value="FAD/NAD-linked_Rdtase_dimer_sf"/>
</dbReference>
<feature type="domain" description="FAD/NAD(P)-binding" evidence="9">
    <location>
        <begin position="9"/>
        <end position="329"/>
    </location>
</feature>
<evidence type="ECO:0000259" key="8">
    <source>
        <dbReference type="Pfam" id="PF02852"/>
    </source>
</evidence>
<feature type="active site" description="Proton acceptor" evidence="5">
    <location>
        <position position="450"/>
    </location>
</feature>
<feature type="binding site" evidence="6">
    <location>
        <begin position="184"/>
        <end position="191"/>
    </location>
    <ligand>
        <name>NAD(+)</name>
        <dbReference type="ChEBI" id="CHEBI:57540"/>
    </ligand>
</feature>
<feature type="binding site" evidence="6">
    <location>
        <position position="55"/>
    </location>
    <ligand>
        <name>FAD</name>
        <dbReference type="ChEBI" id="CHEBI:57692"/>
    </ligand>
</feature>
<gene>
    <name evidence="10" type="ORF">FVR03_04585</name>
</gene>
<feature type="binding site" evidence="6">
    <location>
        <position position="317"/>
    </location>
    <ligand>
        <name>FAD</name>
        <dbReference type="ChEBI" id="CHEBI:57692"/>
    </ligand>
</feature>
<accession>A0A5C8KDJ0</accession>
<dbReference type="GO" id="GO:0003955">
    <property type="term" value="F:NAD(P)H dehydrogenase (quinone) activity"/>
    <property type="evidence" value="ECO:0007669"/>
    <property type="project" value="TreeGrafter"/>
</dbReference>
<dbReference type="FunFam" id="3.30.390.30:FF:000001">
    <property type="entry name" value="Dihydrolipoyl dehydrogenase"/>
    <property type="match status" value="1"/>
</dbReference>
<proteinExistence type="inferred from homology"/>
<keyword evidence="11" id="KW-1185">Reference proteome</keyword>
<evidence type="ECO:0000256" key="7">
    <source>
        <dbReference type="PIRSR" id="PIRSR000350-4"/>
    </source>
</evidence>
<dbReference type="Pfam" id="PF07992">
    <property type="entry name" value="Pyr_redox_2"/>
    <property type="match status" value="1"/>
</dbReference>
<dbReference type="PRINTS" id="PR00368">
    <property type="entry name" value="FADPNR"/>
</dbReference>
<dbReference type="PANTHER" id="PTHR43014">
    <property type="entry name" value="MERCURIC REDUCTASE"/>
    <property type="match status" value="1"/>
</dbReference>
<evidence type="ECO:0000256" key="1">
    <source>
        <dbReference type="ARBA" id="ARBA00007532"/>
    </source>
</evidence>
<dbReference type="PRINTS" id="PR00411">
    <property type="entry name" value="PNDRDTASEI"/>
</dbReference>
<sequence length="469" mass="51105">MSQDKTTHYDAIVVGSGQGGTPLVKELASAGWKVALIEEHHVGGSCVNYGCTPTKTLLASAQVAHTVRHAADFGVQAQLSQVDLQAVKNRRDAVVKKFRDGSQSGLEESEADLIFSKASFLGPNKLLLTSADGDKREVTADKIILNTGTSTRIPAINGLDKVTYLTHKTIQELTELPAHLLIIGGGYIAVEFGQMFRRFGSRVTIVQRTGQLLTREDPDVAEALQHLLKSEGIELLLEAEPQQAQQLAEGNLLLKVKDASGQLQEVQASHILLATGVKANTEGLQLEKAGIRTDEKGNIKTDQHLCTSSEGVYAIGDVKGGPMFTHISYDDFRILRDMFLHQKKRSTADRPVPYCVFTDPQLGRIGLTEKQAKEQHLNYKAAKLEMATVARGIETGQTNGFYKVLVDAETDQILGAAILAPEGGEIMSALQIAMMGKLTYQQLQEGVFAHPTYIESFNNLFLKLSQPED</sequence>
<dbReference type="AlphaFoldDB" id="A0A5C8KDJ0"/>